<evidence type="ECO:0000313" key="2">
    <source>
        <dbReference type="Proteomes" id="UP000729402"/>
    </source>
</evidence>
<accession>A0A8J5TBW2</accession>
<gene>
    <name evidence="1" type="ORF">GUJ93_ZPchr0010g10986</name>
</gene>
<proteinExistence type="predicted"/>
<reference evidence="1" key="1">
    <citation type="journal article" date="2021" name="bioRxiv">
        <title>Whole Genome Assembly and Annotation of Northern Wild Rice, Zizania palustris L., Supports a Whole Genome Duplication in the Zizania Genus.</title>
        <authorList>
            <person name="Haas M."/>
            <person name="Kono T."/>
            <person name="Macchietto M."/>
            <person name="Millas R."/>
            <person name="McGilp L."/>
            <person name="Shao M."/>
            <person name="Duquette J."/>
            <person name="Hirsch C.N."/>
            <person name="Kimball J."/>
        </authorList>
    </citation>
    <scope>NUCLEOTIDE SEQUENCE</scope>
    <source>
        <tissue evidence="1">Fresh leaf tissue</tissue>
    </source>
</reference>
<dbReference type="AlphaFoldDB" id="A0A8J5TBW2"/>
<keyword evidence="2" id="KW-1185">Reference proteome</keyword>
<protein>
    <submittedName>
        <fullName evidence="1">Uncharacterized protein</fullName>
    </submittedName>
</protein>
<reference evidence="1" key="2">
    <citation type="submission" date="2021-02" db="EMBL/GenBank/DDBJ databases">
        <authorList>
            <person name="Kimball J.A."/>
            <person name="Haas M.W."/>
            <person name="Macchietto M."/>
            <person name="Kono T."/>
            <person name="Duquette J."/>
            <person name="Shao M."/>
        </authorList>
    </citation>
    <scope>NUCLEOTIDE SEQUENCE</scope>
    <source>
        <tissue evidence="1">Fresh leaf tissue</tissue>
    </source>
</reference>
<comment type="caution">
    <text evidence="1">The sequence shown here is derived from an EMBL/GenBank/DDBJ whole genome shotgun (WGS) entry which is preliminary data.</text>
</comment>
<sequence length="77" mass="8815">MGHERESSRDRTVLTVAGLTTGLNVLEKSTPSRWEKPRRTQRALFLSKDPSALNLCLKTHLPVTTLEWDGRERRSQV</sequence>
<dbReference type="Proteomes" id="UP000729402">
    <property type="component" value="Unassembled WGS sequence"/>
</dbReference>
<evidence type="ECO:0000313" key="1">
    <source>
        <dbReference type="EMBL" id="KAG8084164.1"/>
    </source>
</evidence>
<organism evidence="1 2">
    <name type="scientific">Zizania palustris</name>
    <name type="common">Northern wild rice</name>
    <dbReference type="NCBI Taxonomy" id="103762"/>
    <lineage>
        <taxon>Eukaryota</taxon>
        <taxon>Viridiplantae</taxon>
        <taxon>Streptophyta</taxon>
        <taxon>Embryophyta</taxon>
        <taxon>Tracheophyta</taxon>
        <taxon>Spermatophyta</taxon>
        <taxon>Magnoliopsida</taxon>
        <taxon>Liliopsida</taxon>
        <taxon>Poales</taxon>
        <taxon>Poaceae</taxon>
        <taxon>BOP clade</taxon>
        <taxon>Oryzoideae</taxon>
        <taxon>Oryzeae</taxon>
        <taxon>Zizaniinae</taxon>
        <taxon>Zizania</taxon>
    </lineage>
</organism>
<dbReference type="EMBL" id="JAAALK010000082">
    <property type="protein sequence ID" value="KAG8084164.1"/>
    <property type="molecule type" value="Genomic_DNA"/>
</dbReference>
<name>A0A8J5TBW2_ZIZPA</name>